<dbReference type="PROSITE" id="PS51178">
    <property type="entry name" value="PASTA"/>
    <property type="match status" value="1"/>
</dbReference>
<keyword evidence="2" id="KW-0378">Hydrolase</keyword>
<keyword evidence="4" id="KW-1133">Transmembrane helix</keyword>
<dbReference type="Pfam" id="PF00905">
    <property type="entry name" value="Transpeptidase"/>
    <property type="match status" value="1"/>
</dbReference>
<keyword evidence="4" id="KW-0812">Transmembrane</keyword>
<evidence type="ECO:0000256" key="1">
    <source>
        <dbReference type="ARBA" id="ARBA00004370"/>
    </source>
</evidence>
<evidence type="ECO:0000256" key="3">
    <source>
        <dbReference type="ARBA" id="ARBA00023136"/>
    </source>
</evidence>
<comment type="caution">
    <text evidence="6">The sequence shown here is derived from an EMBL/GenBank/DDBJ whole genome shotgun (WGS) entry which is preliminary data.</text>
</comment>
<dbReference type="EMBL" id="JACOOK010000002">
    <property type="protein sequence ID" value="MBC5616203.1"/>
    <property type="molecule type" value="Genomic_DNA"/>
</dbReference>
<dbReference type="PANTHER" id="PTHR30627:SF1">
    <property type="entry name" value="PEPTIDOGLYCAN D,D-TRANSPEPTIDASE FTSI"/>
    <property type="match status" value="1"/>
</dbReference>
<dbReference type="InterPro" id="IPR050515">
    <property type="entry name" value="Beta-lactam/transpept"/>
</dbReference>
<keyword evidence="3 4" id="KW-0472">Membrane</keyword>
<accession>A0ABR7CKM0</accession>
<dbReference type="RefSeq" id="WP_118655487.1">
    <property type="nucleotide sequence ID" value="NZ_JACOOK010000002.1"/>
</dbReference>
<dbReference type="Pfam" id="PF03717">
    <property type="entry name" value="PBP_dimer"/>
    <property type="match status" value="1"/>
</dbReference>
<dbReference type="CDD" id="cd06575">
    <property type="entry name" value="PASTA_Pbp2x-like_2"/>
    <property type="match status" value="1"/>
</dbReference>
<evidence type="ECO:0000313" key="7">
    <source>
        <dbReference type="Proteomes" id="UP000636891"/>
    </source>
</evidence>
<dbReference type="PANTHER" id="PTHR30627">
    <property type="entry name" value="PEPTIDOGLYCAN D,D-TRANSPEPTIDASE"/>
    <property type="match status" value="1"/>
</dbReference>
<dbReference type="SUPFAM" id="SSF56519">
    <property type="entry name" value="Penicillin binding protein dimerisation domain"/>
    <property type="match status" value="1"/>
</dbReference>
<dbReference type="SUPFAM" id="SSF54184">
    <property type="entry name" value="Penicillin-binding protein 2x (pbp-2x), c-terminal domain"/>
    <property type="match status" value="1"/>
</dbReference>
<feature type="transmembrane region" description="Helical" evidence="4">
    <location>
        <begin position="12"/>
        <end position="36"/>
    </location>
</feature>
<sequence>MEERKPDIKKGILHRVQVLYVLFFIIGLMIVGKILYLQYGPKSGRLRSEGTTITYERVAMEADRGDILACDGRILATSVPEYEVRMDFAANGLVDSIFLRDVDSLAYCLSDFFGDKSKSAYKLKLINAFRERRKNRYVLLSPRRVNHLEIKEIARFPIFRLGQNRGGFIAKQTSRRLLPHGDMAKRTIGMVNQTGTKVGIEGAFDSVLHGIDGNVLMQRISGTFRVPVPDEMNVDPVDGIDVVTTLDVDIQDVAEKALREQLETMQADWGTAILMEVSTGEIRAITNLTRKGEGNIVEDYNYAIGMNMEPGSTQKLASLITLLDDAGASLDEKYDTGNGTAIIGRTKVTDTHGYGLLTLKGVFEKSSNVGFAKAVNKYYKDDPKRFVEHLYKMGLNEPLHLQIAGGQNPVIRKPGDRWWDGTTLTNMAYGYALLLTPMKTLTFYNAVANDGRMVSPLFVKELRQYGQTLRTYRARTMVSSIASDETLKEVRAAMRGVVEEGTGRILKSRYYKVGGKTGTAQIPVNGRYTDRNGGRHYLATMVGYFPEDDPKYSCLVALKTYNAPGHRRFYYGASLAGPVFRAIADRVYAKNTAWQDPLSQRKEKTDEKPRLKAGCADEMREVAYRFDVRYEGRRGRTDWRGVEAVDSAGIAYTSYEGWSDEVPSVVGMGLKEAVYLLERRGMVVAFSGVGGVEFQSVPAGTKVHRGMLIRLELGCTPLEPGIYLKEKKADSSADSVASSGRGD</sequence>
<dbReference type="InterPro" id="IPR036138">
    <property type="entry name" value="PBP_dimer_sf"/>
</dbReference>
<comment type="subcellular location">
    <subcellularLocation>
        <location evidence="1">Membrane</location>
    </subcellularLocation>
</comment>
<dbReference type="Gene3D" id="3.40.710.10">
    <property type="entry name" value="DD-peptidase/beta-lactamase superfamily"/>
    <property type="match status" value="1"/>
</dbReference>
<dbReference type="Proteomes" id="UP000636891">
    <property type="component" value="Unassembled WGS sequence"/>
</dbReference>
<evidence type="ECO:0000256" key="4">
    <source>
        <dbReference type="SAM" id="Phobius"/>
    </source>
</evidence>
<dbReference type="Gene3D" id="3.30.450.330">
    <property type="match status" value="1"/>
</dbReference>
<keyword evidence="2" id="KW-0121">Carboxypeptidase</keyword>
<name>A0ABR7CKM0_9BACT</name>
<keyword evidence="2" id="KW-0645">Protease</keyword>
<reference evidence="6 7" key="1">
    <citation type="submission" date="2020-08" db="EMBL/GenBank/DDBJ databases">
        <title>Genome public.</title>
        <authorList>
            <person name="Liu C."/>
            <person name="Sun Q."/>
        </authorList>
    </citation>
    <scope>NUCLEOTIDE SEQUENCE [LARGE SCALE GENOMIC DNA]</scope>
    <source>
        <strain evidence="6 7">New-7</strain>
    </source>
</reference>
<proteinExistence type="predicted"/>
<evidence type="ECO:0000259" key="5">
    <source>
        <dbReference type="PROSITE" id="PS51178"/>
    </source>
</evidence>
<evidence type="ECO:0000313" key="6">
    <source>
        <dbReference type="EMBL" id="MBC5616203.1"/>
    </source>
</evidence>
<dbReference type="InterPro" id="IPR012338">
    <property type="entry name" value="Beta-lactam/transpept-like"/>
</dbReference>
<dbReference type="InterPro" id="IPR001460">
    <property type="entry name" value="PCN-bd_Tpept"/>
</dbReference>
<dbReference type="SUPFAM" id="SSF56601">
    <property type="entry name" value="beta-lactamase/transpeptidase-like"/>
    <property type="match status" value="1"/>
</dbReference>
<evidence type="ECO:0000256" key="2">
    <source>
        <dbReference type="ARBA" id="ARBA00022645"/>
    </source>
</evidence>
<keyword evidence="7" id="KW-1185">Reference proteome</keyword>
<protein>
    <submittedName>
        <fullName evidence="6">Transpeptidase family protein</fullName>
    </submittedName>
</protein>
<dbReference type="Gene3D" id="3.90.1310.10">
    <property type="entry name" value="Penicillin-binding protein 2a (Domain 2)"/>
    <property type="match status" value="1"/>
</dbReference>
<dbReference type="InterPro" id="IPR005311">
    <property type="entry name" value="PBP_dimer"/>
</dbReference>
<gene>
    <name evidence="6" type="ORF">H8S08_04105</name>
</gene>
<organism evidence="6 7">
    <name type="scientific">Alistipes hominis</name>
    <dbReference type="NCBI Taxonomy" id="2763015"/>
    <lineage>
        <taxon>Bacteria</taxon>
        <taxon>Pseudomonadati</taxon>
        <taxon>Bacteroidota</taxon>
        <taxon>Bacteroidia</taxon>
        <taxon>Bacteroidales</taxon>
        <taxon>Rikenellaceae</taxon>
        <taxon>Alistipes</taxon>
    </lineage>
</organism>
<dbReference type="Pfam" id="PF03793">
    <property type="entry name" value="PASTA"/>
    <property type="match status" value="1"/>
</dbReference>
<dbReference type="InterPro" id="IPR005543">
    <property type="entry name" value="PASTA_dom"/>
</dbReference>
<feature type="domain" description="PASTA" evidence="5">
    <location>
        <begin position="657"/>
        <end position="715"/>
    </location>
</feature>